<dbReference type="Gene3D" id="3.40.50.11900">
    <property type="match status" value="1"/>
</dbReference>
<dbReference type="EMBL" id="JBGEWD010000006">
    <property type="protein sequence ID" value="MEY8000157.1"/>
    <property type="molecule type" value="Genomic_DNA"/>
</dbReference>
<evidence type="ECO:0000256" key="1">
    <source>
        <dbReference type="ARBA" id="ARBA00001966"/>
    </source>
</evidence>
<dbReference type="Pfam" id="PF06050">
    <property type="entry name" value="HGD-D"/>
    <property type="match status" value="1"/>
</dbReference>
<gene>
    <name evidence="4" type="ORF">AB8U03_08085</name>
</gene>
<comment type="similarity">
    <text evidence="2">Belongs to the FldB/FldC dehydratase alpha/beta subunit family.</text>
</comment>
<keyword evidence="3" id="KW-0408">Iron</keyword>
<keyword evidence="3" id="KW-0411">Iron-sulfur</keyword>
<protein>
    <submittedName>
        <fullName evidence="4">Double-cubane-cluster-containing anaerobic reductase</fullName>
    </submittedName>
</protein>
<evidence type="ECO:0000256" key="3">
    <source>
        <dbReference type="ARBA" id="ARBA00023014"/>
    </source>
</evidence>
<dbReference type="RefSeq" id="WP_369704044.1">
    <property type="nucleotide sequence ID" value="NZ_JBGEWD010000006.1"/>
</dbReference>
<proteinExistence type="inferred from homology"/>
<dbReference type="PANTHER" id="PTHR30548:SF6">
    <property type="entry name" value="DEHYDRATASE SUBUNIT YJIM-RELATED"/>
    <property type="match status" value="1"/>
</dbReference>
<name>A0ABV4BPJ8_9CLOT</name>
<organism evidence="4 5">
    <name type="scientific">Clostridium moutaii</name>
    <dbReference type="NCBI Taxonomy" id="3240932"/>
    <lineage>
        <taxon>Bacteria</taxon>
        <taxon>Bacillati</taxon>
        <taxon>Bacillota</taxon>
        <taxon>Clostridia</taxon>
        <taxon>Eubacteriales</taxon>
        <taxon>Clostridiaceae</taxon>
        <taxon>Clostridium</taxon>
    </lineage>
</organism>
<dbReference type="Gene3D" id="3.40.50.11890">
    <property type="match status" value="1"/>
</dbReference>
<keyword evidence="3" id="KW-0479">Metal-binding</keyword>
<comment type="cofactor">
    <cofactor evidence="1">
        <name>[4Fe-4S] cluster</name>
        <dbReference type="ChEBI" id="CHEBI:49883"/>
    </cofactor>
</comment>
<evidence type="ECO:0000313" key="4">
    <source>
        <dbReference type="EMBL" id="MEY8000157.1"/>
    </source>
</evidence>
<dbReference type="InterPro" id="IPR047678">
    <property type="entry name" value="YjiM-like"/>
</dbReference>
<dbReference type="Proteomes" id="UP001564657">
    <property type="component" value="Unassembled WGS sequence"/>
</dbReference>
<dbReference type="NCBIfam" id="NF040772">
    <property type="entry name" value="double_cubane"/>
    <property type="match status" value="1"/>
</dbReference>
<dbReference type="InterPro" id="IPR010327">
    <property type="entry name" value="FldB/FldC_alpha/beta"/>
</dbReference>
<dbReference type="PANTHER" id="PTHR30548">
    <property type="entry name" value="2-HYDROXYGLUTARYL-COA DEHYDRATASE, D-COMPONENT-RELATED"/>
    <property type="match status" value="1"/>
</dbReference>
<keyword evidence="5" id="KW-1185">Reference proteome</keyword>
<comment type="caution">
    <text evidence="4">The sequence shown here is derived from an EMBL/GenBank/DDBJ whole genome shotgun (WGS) entry which is preliminary data.</text>
</comment>
<evidence type="ECO:0000256" key="2">
    <source>
        <dbReference type="ARBA" id="ARBA00005806"/>
    </source>
</evidence>
<sequence>MNDLPKIFDSFSDSRKKGFITIKNLKDEGRKVVGTFCTFTPWEIINASGAVSVSLCAKSDETIEDAEKYLPRNLCPLIKSSYGFAVTDKCPYFYFSDLIVGETTCDGKKKMYEYLSEIKNVHVMQLPQTSKGENSFKLWKDEILKFKSVLEREFNVSITEQKIRESIKIRNEERKALMKLSALGKMDPPPITGLEMLRVLSGASFKWDKKTEIEEIYNLIDDVVKKQEGGEKKVPQNAKRILITGCPLGEATEKIINAIEGNGGVVVCYENCTGIKEISKLVDEEKEPIDALTEKYLNIGCSCMTPNDNRTNLICQLIEEYKVDGVVDVILQACHTYSVESYGVKKVVTEEEGIPYISIETDYSQTDIGQIKTRMAAFIEML</sequence>
<reference evidence="4 5" key="1">
    <citation type="submission" date="2024-08" db="EMBL/GenBank/DDBJ databases">
        <title>Clostridium lapicellarii sp. nov., and Clostridium renhuaiense sp. nov., two species isolated from the mud in a fermentation cellar used for producing sauce-flavour Chinese liquors.</title>
        <authorList>
            <person name="Yang F."/>
            <person name="Wang H."/>
            <person name="Chen L.Q."/>
            <person name="Zhou N."/>
            <person name="Lu J.J."/>
            <person name="Pu X.X."/>
            <person name="Wan B."/>
            <person name="Wang L."/>
            <person name="Liu S.J."/>
        </authorList>
    </citation>
    <scope>NUCLEOTIDE SEQUENCE [LARGE SCALE GENOMIC DNA]</scope>
    <source>
        <strain evidence="4 5">MT-5</strain>
    </source>
</reference>
<evidence type="ECO:0000313" key="5">
    <source>
        <dbReference type="Proteomes" id="UP001564657"/>
    </source>
</evidence>
<dbReference type="Gene3D" id="1.20.1270.370">
    <property type="match status" value="1"/>
</dbReference>
<accession>A0ABV4BPJ8</accession>